<protein>
    <submittedName>
        <fullName evidence="4">von Willebrand factor type A domain-containing protein</fullName>
    </submittedName>
</protein>
<proteinExistence type="predicted"/>
<evidence type="ECO:0000256" key="1">
    <source>
        <dbReference type="SAM" id="MobiDB-lite"/>
    </source>
</evidence>
<dbReference type="SUPFAM" id="SSF53300">
    <property type="entry name" value="vWA-like"/>
    <property type="match status" value="1"/>
</dbReference>
<feature type="region of interest" description="Disordered" evidence="1">
    <location>
        <begin position="849"/>
        <end position="896"/>
    </location>
</feature>
<feature type="domain" description="VWFA" evidence="2">
    <location>
        <begin position="287"/>
        <end position="465"/>
    </location>
</feature>
<sequence length="1038" mass="112398">MNGRVLLPTSRSIQHLRHNLSPQVKVEAHTSIISSIARTTLIQTFVNPGTQSIPQLYYTFPLFDGVSIVAFTCTVGDRVIKGVVKERAQAKATFDHAVAKGQTAGLLEQAADTAGDVFKTSVGNVPGGAHIKVEITCLGELKHDAQNNGLRLTIPTSIAPRYGSIPGNLGTPNAASATTDGGMKITVDAQVSSGSRITSIQSPSHQIAVTIGRTSTASEQEDLSFEKASATLSLGTAELDKDFVLQMTATEIGNPVAILEEHPSIPGQKAIMATLVPKFELAPEKPEVVFICDRSGSMNNKIPDLKKALQLFVKSLTVGVKFNICSFGNRHSFLWDRSRTYDSASMTEAMQHIESFSANYGGTEMYAPIEQSIQRRYQDMNLEVFLLTDGEIWDQDRLVNLINENVAASNGAIRLFTLGIGPSTSHSLIERVARAGNGFSQAISNSEEMGSKVVRMLKGAMFPHIKDYTMEVKYEADEDEDFEVIETLEESLVVRTPETKDTQEQTSPPNKPISLFDPSVNDAAPVVVTSDITTGAVEKFSAIPPISVPRLLQTPHLVPPLFPFTRSTIYLLLSSETRTPKSVVLRGTSRQGPLELEIPVSRLDEKGQSIHQLAAKKAVGELEEGRGWIFHAKDSNGVLLKKRYDGRFPDMVEREAVRLGIEYQVGGKWCSFVAAPEGEEGDGENDEEGFVSMPQQQMSTPYQQRNRFQRQMGMTQQQNVFHRSSSYRAPAPSGFGAPPQAGPSLYGAPAYVGFSSRVNLFGSKTRSSSRGTIRHSVGYSPSGGLFGNAAASPPSPAQGNSFGSTTAGSTSGGGLYRRQSLAFQADMKTSPSITYDSGGVLFGAAVSPSQAPTTLSQGTSNGFGGSGNATRIPSSRTKQAGRRSPPSPRPSRRKSQYTMFDTGMDFNDADSLDVEDVGSNSNTSSTQPTRDLSNLVLLQSFEGSWPWSQALRSVMQWDEASLTSAWSAAYATKHGDENPANRNLDVIATICVIAWLRKEKANEKDSWELLVDKALAWLTAQEPGQDVEELVEMAKNLV</sequence>
<feature type="domain" description="VIT" evidence="3">
    <location>
        <begin position="7"/>
        <end position="139"/>
    </location>
</feature>
<dbReference type="InterPro" id="IPR013694">
    <property type="entry name" value="VIT"/>
</dbReference>
<feature type="compositionally biased region" description="Polar residues" evidence="1">
    <location>
        <begin position="918"/>
        <end position="929"/>
    </location>
</feature>
<dbReference type="Pfam" id="PF13768">
    <property type="entry name" value="VWA_3"/>
    <property type="match status" value="1"/>
</dbReference>
<dbReference type="PROSITE" id="PS51468">
    <property type="entry name" value="VIT"/>
    <property type="match status" value="1"/>
</dbReference>
<keyword evidence="5" id="KW-1185">Reference proteome</keyword>
<reference evidence="4 5" key="1">
    <citation type="submission" date="2023-01" db="EMBL/GenBank/DDBJ databases">
        <title>Analysis of 21 Apiospora genomes using comparative genomics revels a genus with tremendous synthesis potential of carbohydrate active enzymes and secondary metabolites.</title>
        <authorList>
            <person name="Sorensen T."/>
        </authorList>
    </citation>
    <scope>NUCLEOTIDE SEQUENCE [LARGE SCALE GENOMIC DNA]</scope>
    <source>
        <strain evidence="4 5">CBS 33761</strain>
    </source>
</reference>
<feature type="compositionally biased region" description="Polar residues" evidence="1">
    <location>
        <begin position="849"/>
        <end position="860"/>
    </location>
</feature>
<feature type="compositionally biased region" description="Low complexity" evidence="1">
    <location>
        <begin position="799"/>
        <end position="809"/>
    </location>
</feature>
<evidence type="ECO:0000313" key="5">
    <source>
        <dbReference type="Proteomes" id="UP001444661"/>
    </source>
</evidence>
<evidence type="ECO:0000313" key="4">
    <source>
        <dbReference type="EMBL" id="KAK8050854.1"/>
    </source>
</evidence>
<accession>A0ABR1TYV3</accession>
<dbReference type="InterPro" id="IPR002035">
    <property type="entry name" value="VWF_A"/>
</dbReference>
<gene>
    <name evidence="4" type="ORF">PG993_002239</name>
</gene>
<name>A0ABR1TYV3_9PEZI</name>
<dbReference type="PANTHER" id="PTHR45737">
    <property type="entry name" value="VON WILLEBRAND FACTOR A DOMAIN-CONTAINING PROTEIN 5A"/>
    <property type="match status" value="1"/>
</dbReference>
<feature type="region of interest" description="Disordered" evidence="1">
    <location>
        <begin position="910"/>
        <end position="929"/>
    </location>
</feature>
<dbReference type="SMART" id="SM00609">
    <property type="entry name" value="VIT"/>
    <property type="match status" value="1"/>
</dbReference>
<dbReference type="Gene3D" id="3.40.50.410">
    <property type="entry name" value="von Willebrand factor, type A domain"/>
    <property type="match status" value="1"/>
</dbReference>
<dbReference type="EMBL" id="JAQQWK010000002">
    <property type="protein sequence ID" value="KAK8050854.1"/>
    <property type="molecule type" value="Genomic_DNA"/>
</dbReference>
<feature type="region of interest" description="Disordered" evidence="1">
    <location>
        <begin position="497"/>
        <end position="516"/>
    </location>
</feature>
<feature type="region of interest" description="Disordered" evidence="1">
    <location>
        <begin position="785"/>
        <end position="813"/>
    </location>
</feature>
<evidence type="ECO:0000259" key="3">
    <source>
        <dbReference type="PROSITE" id="PS51468"/>
    </source>
</evidence>
<comment type="caution">
    <text evidence="4">The sequence shown here is derived from an EMBL/GenBank/DDBJ whole genome shotgun (WGS) entry which is preliminary data.</text>
</comment>
<dbReference type="PANTHER" id="PTHR45737:SF6">
    <property type="entry name" value="VON WILLEBRAND FACTOR A DOMAIN-CONTAINING PROTEIN 5A"/>
    <property type="match status" value="1"/>
</dbReference>
<feature type="compositionally biased region" description="Polar residues" evidence="1">
    <location>
        <begin position="868"/>
        <end position="878"/>
    </location>
</feature>
<evidence type="ECO:0000259" key="2">
    <source>
        <dbReference type="PROSITE" id="PS50234"/>
    </source>
</evidence>
<organism evidence="4 5">
    <name type="scientific">Apiospora rasikravindrae</name>
    <dbReference type="NCBI Taxonomy" id="990691"/>
    <lineage>
        <taxon>Eukaryota</taxon>
        <taxon>Fungi</taxon>
        <taxon>Dikarya</taxon>
        <taxon>Ascomycota</taxon>
        <taxon>Pezizomycotina</taxon>
        <taxon>Sordariomycetes</taxon>
        <taxon>Xylariomycetidae</taxon>
        <taxon>Amphisphaeriales</taxon>
        <taxon>Apiosporaceae</taxon>
        <taxon>Apiospora</taxon>
    </lineage>
</organism>
<dbReference type="SMART" id="SM00327">
    <property type="entry name" value="VWA"/>
    <property type="match status" value="1"/>
</dbReference>
<dbReference type="InterPro" id="IPR036465">
    <property type="entry name" value="vWFA_dom_sf"/>
</dbReference>
<dbReference type="Pfam" id="PF08487">
    <property type="entry name" value="VIT"/>
    <property type="match status" value="1"/>
</dbReference>
<dbReference type="PROSITE" id="PS50234">
    <property type="entry name" value="VWFA"/>
    <property type="match status" value="1"/>
</dbReference>
<dbReference type="Proteomes" id="UP001444661">
    <property type="component" value="Unassembled WGS sequence"/>
</dbReference>